<dbReference type="KEGG" id="llu:AKJ09_02413"/>
<evidence type="ECO:0000313" key="2">
    <source>
        <dbReference type="EMBL" id="AKU95749.1"/>
    </source>
</evidence>
<gene>
    <name evidence="2" type="ORF">AKJ09_02413</name>
</gene>
<dbReference type="EMBL" id="CP012333">
    <property type="protein sequence ID" value="AKU95749.1"/>
    <property type="molecule type" value="Genomic_DNA"/>
</dbReference>
<name>A0A0K1PRL8_9BACT</name>
<sequence>MTATSVSSLEESRPLFIKKTPSGRAGGHAIDADTFELLPGWASGVTDEGGKDAPAHTEDESPGLRAASKVPREPIRFLLASPG</sequence>
<dbReference type="Proteomes" id="UP000064967">
    <property type="component" value="Chromosome"/>
</dbReference>
<dbReference type="RefSeq" id="WP_146647141.1">
    <property type="nucleotide sequence ID" value="NZ_CP012333.1"/>
</dbReference>
<evidence type="ECO:0000313" key="3">
    <source>
        <dbReference type="Proteomes" id="UP000064967"/>
    </source>
</evidence>
<keyword evidence="3" id="KW-1185">Reference proteome</keyword>
<feature type="region of interest" description="Disordered" evidence="1">
    <location>
        <begin position="1"/>
        <end position="27"/>
    </location>
</feature>
<dbReference type="AlphaFoldDB" id="A0A0K1PRL8"/>
<feature type="compositionally biased region" description="Basic and acidic residues" evidence="1">
    <location>
        <begin position="48"/>
        <end position="59"/>
    </location>
</feature>
<protein>
    <submittedName>
        <fullName evidence="2">Uncharacterized protein</fullName>
    </submittedName>
</protein>
<organism evidence="2 3">
    <name type="scientific">Labilithrix luteola</name>
    <dbReference type="NCBI Taxonomy" id="1391654"/>
    <lineage>
        <taxon>Bacteria</taxon>
        <taxon>Pseudomonadati</taxon>
        <taxon>Myxococcota</taxon>
        <taxon>Polyangia</taxon>
        <taxon>Polyangiales</taxon>
        <taxon>Labilitrichaceae</taxon>
        <taxon>Labilithrix</taxon>
    </lineage>
</organism>
<accession>A0A0K1PRL8</accession>
<reference evidence="2 3" key="1">
    <citation type="submission" date="2015-08" db="EMBL/GenBank/DDBJ databases">
        <authorList>
            <person name="Babu N.S."/>
            <person name="Beckwith C.J."/>
            <person name="Beseler K.G."/>
            <person name="Brison A."/>
            <person name="Carone J.V."/>
            <person name="Caskin T.P."/>
            <person name="Diamond M."/>
            <person name="Durham M.E."/>
            <person name="Foxe J.M."/>
            <person name="Go M."/>
            <person name="Henderson B.A."/>
            <person name="Jones I.B."/>
            <person name="McGettigan J.A."/>
            <person name="Micheletti S.J."/>
            <person name="Nasrallah M.E."/>
            <person name="Ortiz D."/>
            <person name="Piller C.R."/>
            <person name="Privatt S.R."/>
            <person name="Schneider S.L."/>
            <person name="Sharp S."/>
            <person name="Smith T.C."/>
            <person name="Stanton J.D."/>
            <person name="Ullery H.E."/>
            <person name="Wilson R.J."/>
            <person name="Serrano M.G."/>
            <person name="Buck G."/>
            <person name="Lee V."/>
            <person name="Wang Y."/>
            <person name="Carvalho R."/>
            <person name="Voegtly L."/>
            <person name="Shi R."/>
            <person name="Duckworth R."/>
            <person name="Johnson A."/>
            <person name="Loviza R."/>
            <person name="Walstead R."/>
            <person name="Shah Z."/>
            <person name="Kiflezghi M."/>
            <person name="Wade K."/>
            <person name="Ball S.L."/>
            <person name="Bradley K.W."/>
            <person name="Asai D.J."/>
            <person name="Bowman C.A."/>
            <person name="Russell D.A."/>
            <person name="Pope W.H."/>
            <person name="Jacobs-Sera D."/>
            <person name="Hendrix R.W."/>
            <person name="Hatfull G.F."/>
        </authorList>
    </citation>
    <scope>NUCLEOTIDE SEQUENCE [LARGE SCALE GENOMIC DNA]</scope>
    <source>
        <strain evidence="2 3">DSM 27648</strain>
    </source>
</reference>
<feature type="region of interest" description="Disordered" evidence="1">
    <location>
        <begin position="41"/>
        <end position="70"/>
    </location>
</feature>
<evidence type="ECO:0000256" key="1">
    <source>
        <dbReference type="SAM" id="MobiDB-lite"/>
    </source>
</evidence>
<proteinExistence type="predicted"/>